<protein>
    <recommendedName>
        <fullName evidence="3">F-box domain-containing protein</fullName>
    </recommendedName>
</protein>
<evidence type="ECO:0000313" key="2">
    <source>
        <dbReference type="Proteomes" id="UP001221757"/>
    </source>
</evidence>
<proteinExistence type="predicted"/>
<evidence type="ECO:0000313" key="1">
    <source>
        <dbReference type="EMBL" id="KAJ7694329.1"/>
    </source>
</evidence>
<dbReference type="EMBL" id="JARKIE010000042">
    <property type="protein sequence ID" value="KAJ7694329.1"/>
    <property type="molecule type" value="Genomic_DNA"/>
</dbReference>
<reference evidence="1" key="1">
    <citation type="submission" date="2023-03" db="EMBL/GenBank/DDBJ databases">
        <title>Massive genome expansion in bonnet fungi (Mycena s.s.) driven by repeated elements and novel gene families across ecological guilds.</title>
        <authorList>
            <consortium name="Lawrence Berkeley National Laboratory"/>
            <person name="Harder C.B."/>
            <person name="Miyauchi S."/>
            <person name="Viragh M."/>
            <person name="Kuo A."/>
            <person name="Thoen E."/>
            <person name="Andreopoulos B."/>
            <person name="Lu D."/>
            <person name="Skrede I."/>
            <person name="Drula E."/>
            <person name="Henrissat B."/>
            <person name="Morin E."/>
            <person name="Kohler A."/>
            <person name="Barry K."/>
            <person name="LaButti K."/>
            <person name="Morin E."/>
            <person name="Salamov A."/>
            <person name="Lipzen A."/>
            <person name="Mereny Z."/>
            <person name="Hegedus B."/>
            <person name="Baldrian P."/>
            <person name="Stursova M."/>
            <person name="Weitz H."/>
            <person name="Taylor A."/>
            <person name="Grigoriev I.V."/>
            <person name="Nagy L.G."/>
            <person name="Martin F."/>
            <person name="Kauserud H."/>
        </authorList>
    </citation>
    <scope>NUCLEOTIDE SEQUENCE</scope>
    <source>
        <strain evidence="1">CBHHK067</strain>
    </source>
</reference>
<sequence>MPPVLKLRNLLHCRNQAQSILPSPFLLPLEMWELVLEELTEEWLRTAARVCSAFNDRCIAIYLRRHEINPESLAIGTLHIYSPLLSILQLSRLTPQIHTLVCHFWAYRVLRDMKYLRQFVQRLHGIKELQLFFAGNLINAHTVDTIFPYSQTTLLAELCDVVRAVVWKSPGPIIVIIDGTIYRVRPRDLAGWGSRYFFYWKHRFGRIAWIDKARFLLKSEEPEPHLFLPVWSPGRGQKPEYTRYLNSINIRGIPARSGADEPFTFLVLNGVTTEWLELGPTSFISEAAIPSSQLTGILPHLTLPSLHSLNIHQDLDPATLHQFLVRHPSIQFFHYKVKEPTPALGRSPDKEHKAPLLTSSPIALPSLETLSCEDPIYIIPLLDTFGSSPQLQWIDIGFVRYSAPQVASLKRALRRISLRTPPTSLHISTLFNSGMQWPIDEEERNIVGCLYSITRVRLRGENFPEVQSLLPWLGMLPALAHLEISTWDLRDLDTDAAARDSAIQVARAALPWVPRIDILRW</sequence>
<gene>
    <name evidence="1" type="ORF">B0H17DRAFT_1329985</name>
</gene>
<accession>A0AAD7DL52</accession>
<keyword evidence="2" id="KW-1185">Reference proteome</keyword>
<dbReference type="AlphaFoldDB" id="A0AAD7DL52"/>
<organism evidence="1 2">
    <name type="scientific">Mycena rosella</name>
    <name type="common">Pink bonnet</name>
    <name type="synonym">Agaricus rosellus</name>
    <dbReference type="NCBI Taxonomy" id="1033263"/>
    <lineage>
        <taxon>Eukaryota</taxon>
        <taxon>Fungi</taxon>
        <taxon>Dikarya</taxon>
        <taxon>Basidiomycota</taxon>
        <taxon>Agaricomycotina</taxon>
        <taxon>Agaricomycetes</taxon>
        <taxon>Agaricomycetidae</taxon>
        <taxon>Agaricales</taxon>
        <taxon>Marasmiineae</taxon>
        <taxon>Mycenaceae</taxon>
        <taxon>Mycena</taxon>
    </lineage>
</organism>
<evidence type="ECO:0008006" key="3">
    <source>
        <dbReference type="Google" id="ProtNLM"/>
    </source>
</evidence>
<comment type="caution">
    <text evidence="1">The sequence shown here is derived from an EMBL/GenBank/DDBJ whole genome shotgun (WGS) entry which is preliminary data.</text>
</comment>
<dbReference type="Proteomes" id="UP001221757">
    <property type="component" value="Unassembled WGS sequence"/>
</dbReference>
<name>A0AAD7DL52_MYCRO</name>